<keyword evidence="8" id="KW-1185">Reference proteome</keyword>
<dbReference type="EMBL" id="JBBVGT010000002">
    <property type="protein sequence ID" value="MFB5945987.1"/>
    <property type="molecule type" value="Genomic_DNA"/>
</dbReference>
<evidence type="ECO:0000256" key="2">
    <source>
        <dbReference type="ARBA" id="ARBA00006275"/>
    </source>
</evidence>
<dbReference type="Pfam" id="PF07980">
    <property type="entry name" value="SusD_RagB"/>
    <property type="match status" value="1"/>
</dbReference>
<proteinExistence type="inferred from homology"/>
<evidence type="ECO:0000256" key="1">
    <source>
        <dbReference type="ARBA" id="ARBA00004442"/>
    </source>
</evidence>
<keyword evidence="4" id="KW-0472">Membrane</keyword>
<comment type="similarity">
    <text evidence="2">Belongs to the SusD family.</text>
</comment>
<evidence type="ECO:0000256" key="3">
    <source>
        <dbReference type="ARBA" id="ARBA00022729"/>
    </source>
</evidence>
<evidence type="ECO:0000256" key="4">
    <source>
        <dbReference type="ARBA" id="ARBA00023136"/>
    </source>
</evidence>
<dbReference type="PROSITE" id="PS51257">
    <property type="entry name" value="PROKAR_LIPOPROTEIN"/>
    <property type="match status" value="1"/>
</dbReference>
<organism evidence="7 8">
    <name type="scientific">Albibacterium profundi</name>
    <dbReference type="NCBI Taxonomy" id="3134906"/>
    <lineage>
        <taxon>Bacteria</taxon>
        <taxon>Pseudomonadati</taxon>
        <taxon>Bacteroidota</taxon>
        <taxon>Sphingobacteriia</taxon>
        <taxon>Sphingobacteriales</taxon>
        <taxon>Sphingobacteriaceae</taxon>
        <taxon>Albibacterium</taxon>
    </lineage>
</organism>
<gene>
    <name evidence="7" type="ORF">WKR92_09090</name>
</gene>
<reference evidence="7 8" key="1">
    <citation type="submission" date="2024-04" db="EMBL/GenBank/DDBJ databases">
        <title>Albibacterium profundi sp. nov., isolated from sediment of the Challenger Deep of Mariana Trench.</title>
        <authorList>
            <person name="Wang Y."/>
        </authorList>
    </citation>
    <scope>NUCLEOTIDE SEQUENCE [LARGE SCALE GENOMIC DNA]</scope>
    <source>
        <strain evidence="7 8">RHL897</strain>
    </source>
</reference>
<dbReference type="InterPro" id="IPR011990">
    <property type="entry name" value="TPR-like_helical_dom_sf"/>
</dbReference>
<name>A0ABV5CEL3_9SPHI</name>
<keyword evidence="5" id="KW-0998">Cell outer membrane</keyword>
<sequence length="533" mass="62240">MKKIKIYFIVLLTFALTGCEKFLDKSDPTATSFDEFFNTEADLQRVTYSSFYDVFTNHNDRRLLFYMLDGRSDNGYARVAGDHHQLMANGTMNSNSRLGEYYYTIHLKHVGRLNNYLATIDEPYVEDESIRTRYENILKALRIWHYFRLTFHFGNVPFYLEPADLEQALQPATPKQEILDTIFPMAEAVANALPPDEYTVDKYMFNRYSFKALIMRFALFNGRYELAAKLAKEIMDSGRYSLHPNYGDLFQYEASSDNNEFIIHFNVESHSGDKTYSFRDLGPHFRTGNGQSYMVPIKSLVDAYWTKQGRPIDQCPLHTKEEYELDPNLNRDPRYEASIFGQGDEFYGETIDIYNQNNPMFYENQRASKSGFWWKKFVSESDAFRDGNMEFGLLRYAEVLMTYAEAKLMMGDFDALAKKSINDIRRRAGLDMTVADVTLPAYSSYTNDQWLELIQNERRIEFAGEGLRYYDIIRWRIAEDVLNQPALGHTREVNGKLVSLKIEDRKFSPHQYLWPFHESSLKVEPGLTQNPGY</sequence>
<dbReference type="InterPro" id="IPR012944">
    <property type="entry name" value="SusD_RagB_dom"/>
</dbReference>
<dbReference type="SUPFAM" id="SSF48452">
    <property type="entry name" value="TPR-like"/>
    <property type="match status" value="1"/>
</dbReference>
<evidence type="ECO:0000259" key="6">
    <source>
        <dbReference type="Pfam" id="PF07980"/>
    </source>
</evidence>
<feature type="domain" description="RagB/SusD" evidence="6">
    <location>
        <begin position="261"/>
        <end position="533"/>
    </location>
</feature>
<dbReference type="RefSeq" id="WP_375557516.1">
    <property type="nucleotide sequence ID" value="NZ_JBBVGT010000002.1"/>
</dbReference>
<evidence type="ECO:0000313" key="8">
    <source>
        <dbReference type="Proteomes" id="UP001580928"/>
    </source>
</evidence>
<keyword evidence="3" id="KW-0732">Signal</keyword>
<comment type="caution">
    <text evidence="7">The sequence shown here is derived from an EMBL/GenBank/DDBJ whole genome shotgun (WGS) entry which is preliminary data.</text>
</comment>
<evidence type="ECO:0000256" key="5">
    <source>
        <dbReference type="ARBA" id="ARBA00023237"/>
    </source>
</evidence>
<evidence type="ECO:0000313" key="7">
    <source>
        <dbReference type="EMBL" id="MFB5945987.1"/>
    </source>
</evidence>
<dbReference type="Gene3D" id="1.25.40.390">
    <property type="match status" value="1"/>
</dbReference>
<accession>A0ABV5CEL3</accession>
<comment type="subcellular location">
    <subcellularLocation>
        <location evidence="1">Cell outer membrane</location>
    </subcellularLocation>
</comment>
<dbReference type="Proteomes" id="UP001580928">
    <property type="component" value="Unassembled WGS sequence"/>
</dbReference>
<protein>
    <submittedName>
        <fullName evidence="7">RagB/SusD family nutrient uptake outer membrane protein</fullName>
    </submittedName>
</protein>